<dbReference type="Pfam" id="PF07687">
    <property type="entry name" value="M20_dimer"/>
    <property type="match status" value="1"/>
</dbReference>
<dbReference type="AlphaFoldDB" id="A0AA48GRL6"/>
<keyword evidence="2" id="KW-0378">Hydrolase</keyword>
<keyword evidence="3" id="KW-0862">Zinc</keyword>
<dbReference type="Gene3D" id="3.40.630.10">
    <property type="entry name" value="Zn peptidases"/>
    <property type="match status" value="1"/>
</dbReference>
<dbReference type="RefSeq" id="WP_316415650.1">
    <property type="nucleotide sequence ID" value="NZ_AP027080.1"/>
</dbReference>
<evidence type="ECO:0000256" key="3">
    <source>
        <dbReference type="ARBA" id="ARBA00022833"/>
    </source>
</evidence>
<keyword evidence="6" id="KW-1185">Reference proteome</keyword>
<dbReference type="SUPFAM" id="SSF53187">
    <property type="entry name" value="Zn-dependent exopeptidases"/>
    <property type="match status" value="1"/>
</dbReference>
<dbReference type="Gene3D" id="3.30.70.360">
    <property type="match status" value="1"/>
</dbReference>
<accession>A0AA48GRL6</accession>
<protein>
    <recommendedName>
        <fullName evidence="4">Peptidase M20 dimerisation domain-containing protein</fullName>
    </recommendedName>
</protein>
<dbReference type="Proteomes" id="UP001238179">
    <property type="component" value="Chromosome"/>
</dbReference>
<name>A0AA48GRL6_9BACT</name>
<evidence type="ECO:0000259" key="4">
    <source>
        <dbReference type="Pfam" id="PF07687"/>
    </source>
</evidence>
<dbReference type="Pfam" id="PF01546">
    <property type="entry name" value="Peptidase_M20"/>
    <property type="match status" value="1"/>
</dbReference>
<evidence type="ECO:0000256" key="1">
    <source>
        <dbReference type="ARBA" id="ARBA00001947"/>
    </source>
</evidence>
<feature type="domain" description="Peptidase M20 dimerisation" evidence="4">
    <location>
        <begin position="179"/>
        <end position="267"/>
    </location>
</feature>
<proteinExistence type="predicted"/>
<dbReference type="KEGG" id="msil:METEAL_19110"/>
<evidence type="ECO:0000313" key="6">
    <source>
        <dbReference type="Proteomes" id="UP001238179"/>
    </source>
</evidence>
<organism evidence="5 6">
    <name type="scientific">Mesoterricola silvestris</name>
    <dbReference type="NCBI Taxonomy" id="2927979"/>
    <lineage>
        <taxon>Bacteria</taxon>
        <taxon>Pseudomonadati</taxon>
        <taxon>Acidobacteriota</taxon>
        <taxon>Holophagae</taxon>
        <taxon>Holophagales</taxon>
        <taxon>Holophagaceae</taxon>
        <taxon>Mesoterricola</taxon>
    </lineage>
</organism>
<sequence length="368" mass="39126">MALTTRFGTAMDTDRMITQFMEMVRIDSESGEEAAFMAWLLPVLRGLGATADLDAYGNLIAKVPAKGSAAEPILLSCHGDTVKPGKGIRPVLRDGVIRSSGDTILGADDKAGIAELLETLRVAPVHPPLEIAISRQEEVGLLGVKNLDYGRLTATRGFLLDNDTLDTIITGGPSYFAIDVKVIGKSAHAGMEPEKGVNAIAAASRAIAALRLGRLDAETTSNVGVIQGGLIRNGVPDLCTFLAECRSLDHAKGQALADELVATIRREVEAFGASAEIAVNNLCRASHIDPATAWTVDVARKALARLDIEARPALMCGFTDASIYNNHAIEMAVVGIGARQEHSTDEHIHVEDMERAVAMMVEILRLSA</sequence>
<dbReference type="PANTHER" id="PTHR42994">
    <property type="entry name" value="PEPTIDASE T"/>
    <property type="match status" value="1"/>
</dbReference>
<gene>
    <name evidence="5" type="ORF">METEAL_19110</name>
</gene>
<dbReference type="PANTHER" id="PTHR42994:SF2">
    <property type="entry name" value="PEPTIDASE"/>
    <property type="match status" value="1"/>
</dbReference>
<dbReference type="GO" id="GO:0016787">
    <property type="term" value="F:hydrolase activity"/>
    <property type="evidence" value="ECO:0007669"/>
    <property type="project" value="UniProtKB-KW"/>
</dbReference>
<dbReference type="SUPFAM" id="SSF55031">
    <property type="entry name" value="Bacterial exopeptidase dimerisation domain"/>
    <property type="match status" value="1"/>
</dbReference>
<dbReference type="EMBL" id="AP027080">
    <property type="protein sequence ID" value="BDU72737.1"/>
    <property type="molecule type" value="Genomic_DNA"/>
</dbReference>
<evidence type="ECO:0000313" key="5">
    <source>
        <dbReference type="EMBL" id="BDU72737.1"/>
    </source>
</evidence>
<dbReference type="InterPro" id="IPR036264">
    <property type="entry name" value="Bact_exopeptidase_dim_dom"/>
</dbReference>
<comment type="cofactor">
    <cofactor evidence="1">
        <name>Zn(2+)</name>
        <dbReference type="ChEBI" id="CHEBI:29105"/>
    </cofactor>
</comment>
<dbReference type="InterPro" id="IPR002933">
    <property type="entry name" value="Peptidase_M20"/>
</dbReference>
<evidence type="ECO:0000256" key="2">
    <source>
        <dbReference type="ARBA" id="ARBA00022801"/>
    </source>
</evidence>
<dbReference type="InterPro" id="IPR011650">
    <property type="entry name" value="Peptidase_M20_dimer"/>
</dbReference>
<reference evidence="6" key="1">
    <citation type="journal article" date="2023" name="Int. J. Syst. Evol. Microbiol.">
        <title>Mesoterricola silvestris gen. nov., sp. nov., Mesoterricola sediminis sp. nov., Geothrix oryzae sp. nov., Geothrix edaphica sp. nov., Geothrix rubra sp. nov., and Geothrix limicola sp. nov., six novel members of Acidobacteriota isolated from soils.</title>
        <authorList>
            <person name="Itoh H."/>
            <person name="Sugisawa Y."/>
            <person name="Mise K."/>
            <person name="Xu Z."/>
            <person name="Kuniyasu M."/>
            <person name="Ushijima N."/>
            <person name="Kawano K."/>
            <person name="Kobayashi E."/>
            <person name="Shiratori Y."/>
            <person name="Masuda Y."/>
            <person name="Senoo K."/>
        </authorList>
    </citation>
    <scope>NUCLEOTIDE SEQUENCE [LARGE SCALE GENOMIC DNA]</scope>
    <source>
        <strain evidence="6">W79</strain>
    </source>
</reference>